<organism evidence="1 2">
    <name type="scientific">Trametes coccinea (strain BRFM310)</name>
    <name type="common">Pycnoporus coccineus</name>
    <dbReference type="NCBI Taxonomy" id="1353009"/>
    <lineage>
        <taxon>Eukaryota</taxon>
        <taxon>Fungi</taxon>
        <taxon>Dikarya</taxon>
        <taxon>Basidiomycota</taxon>
        <taxon>Agaricomycotina</taxon>
        <taxon>Agaricomycetes</taxon>
        <taxon>Polyporales</taxon>
        <taxon>Polyporaceae</taxon>
        <taxon>Trametes</taxon>
    </lineage>
</organism>
<name>A0A1Y2J886_TRAC3</name>
<accession>A0A1Y2J886</accession>
<reference evidence="1 2" key="1">
    <citation type="journal article" date="2015" name="Biotechnol. Biofuels">
        <title>Enhanced degradation of softwood versus hardwood by the white-rot fungus Pycnoporus coccineus.</title>
        <authorList>
            <person name="Couturier M."/>
            <person name="Navarro D."/>
            <person name="Chevret D."/>
            <person name="Henrissat B."/>
            <person name="Piumi F."/>
            <person name="Ruiz-Duenas F.J."/>
            <person name="Martinez A.T."/>
            <person name="Grigoriev I.V."/>
            <person name="Riley R."/>
            <person name="Lipzen A."/>
            <person name="Berrin J.G."/>
            <person name="Master E.R."/>
            <person name="Rosso M.N."/>
        </authorList>
    </citation>
    <scope>NUCLEOTIDE SEQUENCE [LARGE SCALE GENOMIC DNA]</scope>
    <source>
        <strain evidence="1 2">BRFM310</strain>
    </source>
</reference>
<sequence>MQARYKDSTSQNESTTCVNNLTQSSSIAEFVSAKNIDLRARNIVRNEGFASGVRAIIPRLRRRPCHLAYHNGNHPTLRCTRLRTVRLTFSKTPRSGGERRNDVVTRGTGVSWRSDMEITAASRCLCIAVRATPTLTVRQDSGTFHVSRLQAHSSRGFSISRTPCRRVCRPSEYT</sequence>
<dbReference type="EMBL" id="KZ084086">
    <property type="protein sequence ID" value="OSD08462.1"/>
    <property type="molecule type" value="Genomic_DNA"/>
</dbReference>
<protein>
    <submittedName>
        <fullName evidence="1">Uncharacterized protein</fullName>
    </submittedName>
</protein>
<dbReference type="Proteomes" id="UP000193067">
    <property type="component" value="Unassembled WGS sequence"/>
</dbReference>
<dbReference type="AlphaFoldDB" id="A0A1Y2J886"/>
<keyword evidence="2" id="KW-1185">Reference proteome</keyword>
<gene>
    <name evidence="1" type="ORF">PYCCODRAFT_1429533</name>
</gene>
<proteinExistence type="predicted"/>
<evidence type="ECO:0000313" key="2">
    <source>
        <dbReference type="Proteomes" id="UP000193067"/>
    </source>
</evidence>
<evidence type="ECO:0000313" key="1">
    <source>
        <dbReference type="EMBL" id="OSD08462.1"/>
    </source>
</evidence>